<organism evidence="11 12">
    <name type="scientific">Chryseotalea sanaruensis</name>
    <dbReference type="NCBI Taxonomy" id="2482724"/>
    <lineage>
        <taxon>Bacteria</taxon>
        <taxon>Pseudomonadati</taxon>
        <taxon>Bacteroidota</taxon>
        <taxon>Cytophagia</taxon>
        <taxon>Cytophagales</taxon>
        <taxon>Chryseotaleaceae</taxon>
        <taxon>Chryseotalea</taxon>
    </lineage>
</organism>
<dbReference type="CDD" id="cd13131">
    <property type="entry name" value="MATE_NorM_like"/>
    <property type="match status" value="1"/>
</dbReference>
<dbReference type="GO" id="GO:0015297">
    <property type="term" value="F:antiporter activity"/>
    <property type="evidence" value="ECO:0007669"/>
    <property type="project" value="UniProtKB-KW"/>
</dbReference>
<protein>
    <recommendedName>
        <fullName evidence="9">Multidrug-efflux transporter</fullName>
    </recommendedName>
</protein>
<dbReference type="NCBIfam" id="TIGR00797">
    <property type="entry name" value="matE"/>
    <property type="match status" value="1"/>
</dbReference>
<feature type="transmembrane region" description="Helical" evidence="10">
    <location>
        <begin position="340"/>
        <end position="364"/>
    </location>
</feature>
<feature type="transmembrane region" description="Helical" evidence="10">
    <location>
        <begin position="233"/>
        <end position="254"/>
    </location>
</feature>
<dbReference type="PANTHER" id="PTHR43298:SF2">
    <property type="entry name" value="FMN_FAD EXPORTER YEEO-RELATED"/>
    <property type="match status" value="1"/>
</dbReference>
<keyword evidence="12" id="KW-1185">Reference proteome</keyword>
<evidence type="ECO:0000256" key="5">
    <source>
        <dbReference type="ARBA" id="ARBA00022692"/>
    </source>
</evidence>
<dbReference type="InterPro" id="IPR002528">
    <property type="entry name" value="MATE_fam"/>
</dbReference>
<evidence type="ECO:0000256" key="3">
    <source>
        <dbReference type="ARBA" id="ARBA00022449"/>
    </source>
</evidence>
<feature type="transmembrane region" description="Helical" evidence="10">
    <location>
        <begin position="411"/>
        <end position="432"/>
    </location>
</feature>
<keyword evidence="2" id="KW-0813">Transport</keyword>
<feature type="transmembrane region" description="Helical" evidence="10">
    <location>
        <begin position="385"/>
        <end position="405"/>
    </location>
</feature>
<dbReference type="PIRSF" id="PIRSF006603">
    <property type="entry name" value="DinF"/>
    <property type="match status" value="1"/>
</dbReference>
<dbReference type="GO" id="GO:0042910">
    <property type="term" value="F:xenobiotic transmembrane transporter activity"/>
    <property type="evidence" value="ECO:0007669"/>
    <property type="project" value="InterPro"/>
</dbReference>
<dbReference type="Proteomes" id="UP000288227">
    <property type="component" value="Unassembled WGS sequence"/>
</dbReference>
<feature type="transmembrane region" description="Helical" evidence="10">
    <location>
        <begin position="190"/>
        <end position="212"/>
    </location>
</feature>
<feature type="transmembrane region" description="Helical" evidence="10">
    <location>
        <begin position="154"/>
        <end position="178"/>
    </location>
</feature>
<proteinExistence type="predicted"/>
<evidence type="ECO:0000256" key="4">
    <source>
        <dbReference type="ARBA" id="ARBA00022475"/>
    </source>
</evidence>
<feature type="transmembrane region" description="Helical" evidence="10">
    <location>
        <begin position="50"/>
        <end position="71"/>
    </location>
</feature>
<dbReference type="Pfam" id="PF01554">
    <property type="entry name" value="MatE"/>
    <property type="match status" value="2"/>
</dbReference>
<dbReference type="GO" id="GO:0006811">
    <property type="term" value="P:monoatomic ion transport"/>
    <property type="evidence" value="ECO:0007669"/>
    <property type="project" value="UniProtKB-KW"/>
</dbReference>
<dbReference type="GO" id="GO:0005886">
    <property type="term" value="C:plasma membrane"/>
    <property type="evidence" value="ECO:0007669"/>
    <property type="project" value="UniProtKB-SubCell"/>
</dbReference>
<name>A0A401U6F9_9BACT</name>
<dbReference type="AlphaFoldDB" id="A0A401U6F9"/>
<evidence type="ECO:0000256" key="10">
    <source>
        <dbReference type="SAM" id="Phobius"/>
    </source>
</evidence>
<dbReference type="InterPro" id="IPR048279">
    <property type="entry name" value="MdtK-like"/>
</dbReference>
<feature type="transmembrane region" description="Helical" evidence="10">
    <location>
        <begin position="125"/>
        <end position="142"/>
    </location>
</feature>
<feature type="transmembrane region" description="Helical" evidence="10">
    <location>
        <begin position="316"/>
        <end position="334"/>
    </location>
</feature>
<evidence type="ECO:0000256" key="1">
    <source>
        <dbReference type="ARBA" id="ARBA00004651"/>
    </source>
</evidence>
<gene>
    <name evidence="11" type="ORF">SanaruYs_07330</name>
</gene>
<keyword evidence="4" id="KW-1003">Cell membrane</keyword>
<feature type="transmembrane region" description="Helical" evidence="10">
    <location>
        <begin position="91"/>
        <end position="113"/>
    </location>
</feature>
<keyword evidence="6 10" id="KW-1133">Transmembrane helix</keyword>
<feature type="transmembrane region" description="Helical" evidence="10">
    <location>
        <begin position="274"/>
        <end position="295"/>
    </location>
</feature>
<keyword evidence="5 10" id="KW-0812">Transmembrane</keyword>
<comment type="subcellular location">
    <subcellularLocation>
        <location evidence="1">Cell membrane</location>
        <topology evidence="1">Multi-pass membrane protein</topology>
    </subcellularLocation>
</comment>
<evidence type="ECO:0000313" key="11">
    <source>
        <dbReference type="EMBL" id="GCC50518.1"/>
    </source>
</evidence>
<evidence type="ECO:0000313" key="12">
    <source>
        <dbReference type="Proteomes" id="UP000288227"/>
    </source>
</evidence>
<keyword evidence="7" id="KW-0406">Ion transport</keyword>
<evidence type="ECO:0000256" key="9">
    <source>
        <dbReference type="ARBA" id="ARBA00031636"/>
    </source>
</evidence>
<evidence type="ECO:0000256" key="2">
    <source>
        <dbReference type="ARBA" id="ARBA00022448"/>
    </source>
</evidence>
<dbReference type="InterPro" id="IPR050222">
    <property type="entry name" value="MATE_MdtK"/>
</dbReference>
<dbReference type="PANTHER" id="PTHR43298">
    <property type="entry name" value="MULTIDRUG RESISTANCE PROTEIN NORM-RELATED"/>
    <property type="match status" value="1"/>
</dbReference>
<evidence type="ECO:0000256" key="8">
    <source>
        <dbReference type="ARBA" id="ARBA00023136"/>
    </source>
</evidence>
<comment type="caution">
    <text evidence="11">The sequence shown here is derived from an EMBL/GenBank/DDBJ whole genome shotgun (WGS) entry which is preliminary data.</text>
</comment>
<keyword evidence="8 10" id="KW-0472">Membrane</keyword>
<accession>A0A401U6F9</accession>
<dbReference type="OrthoDB" id="9780160at2"/>
<dbReference type="RefSeq" id="WP_127121144.1">
    <property type="nucleotide sequence ID" value="NZ_BHXQ01000001.1"/>
</dbReference>
<sequence>MTLKQHLKANITLALPVMLSQLGHVTMGVMDNIMIGRIGATPLAGASLANVIFNVLMLFGIGVSYAITPLIAEADGKQDKEAIVLVFRHGFLINVCLSFILIVAVMFGKSLLYKIDQPQDAVDQALPYLSIVTVSLLPILIFQSFRQFADGLSLTYLSLVVMIAANLLNIFLNYTFIYGNFGFEAMGLKGAGYATLNSRFFMAIALAVYVFYHSKLRIYRAIFAFGNYSKKTFNNLLHIGVPAGMQFIFEVAAFDFSAVMMGWLGTNTLAAHQIAINLATISYMTTSGLGAAAVIRIGNYIGKNDYKNVKASAYSLIGMALVIMLVWGFIFYLGRFWFPALYINNADVIAIAAPLLIIAGFFQLSDGMQVVCAGALRGLQDVKIPSLYIFISYWIIGLPLGYYLAFKANMGAIGIWSGLLIGLTLVALALFLRLRSLMNKRELEAV</sequence>
<reference evidence="11 12" key="1">
    <citation type="submission" date="2018-11" db="EMBL/GenBank/DDBJ databases">
        <title>Chryseotalea sanarue gen. nov., sp., nov., a member of the family Cytophagaceae, isolated from a brackish lake in Hamamatsu Japan.</title>
        <authorList>
            <person name="Maejima Y."/>
            <person name="Iino T."/>
            <person name="Muraguchi Y."/>
            <person name="Fukuda K."/>
            <person name="Ohkuma M."/>
            <person name="Moriuchi R."/>
            <person name="Dohra H."/>
            <person name="Kimbara K."/>
            <person name="Shintani M."/>
        </authorList>
    </citation>
    <scope>NUCLEOTIDE SEQUENCE [LARGE SCALE GENOMIC DNA]</scope>
    <source>
        <strain evidence="11 12">Ys</strain>
    </source>
</reference>
<keyword evidence="3" id="KW-0050">Antiport</keyword>
<evidence type="ECO:0000256" key="7">
    <source>
        <dbReference type="ARBA" id="ARBA00023065"/>
    </source>
</evidence>
<evidence type="ECO:0000256" key="6">
    <source>
        <dbReference type="ARBA" id="ARBA00022989"/>
    </source>
</evidence>
<dbReference type="EMBL" id="BHXQ01000001">
    <property type="protein sequence ID" value="GCC50518.1"/>
    <property type="molecule type" value="Genomic_DNA"/>
</dbReference>